<dbReference type="GO" id="GO:0033691">
    <property type="term" value="F:sialic acid binding"/>
    <property type="evidence" value="ECO:0007669"/>
    <property type="project" value="TreeGrafter"/>
</dbReference>
<dbReference type="PANTHER" id="PTHR12035">
    <property type="entry name" value="SIALIC ACID BINDING IMMUNOGLOBULIN-LIKE LECTIN"/>
    <property type="match status" value="1"/>
</dbReference>
<proteinExistence type="predicted"/>
<evidence type="ECO:0000256" key="1">
    <source>
        <dbReference type="ARBA" id="ARBA00004167"/>
    </source>
</evidence>
<name>A0A8C5D1D9_GADMO</name>
<evidence type="ECO:0000256" key="3">
    <source>
        <dbReference type="ARBA" id="ARBA00022989"/>
    </source>
</evidence>
<feature type="compositionally biased region" description="Polar residues" evidence="5">
    <location>
        <begin position="271"/>
        <end position="282"/>
    </location>
</feature>
<dbReference type="SUPFAM" id="SSF48726">
    <property type="entry name" value="Immunoglobulin"/>
    <property type="match status" value="2"/>
</dbReference>
<evidence type="ECO:0000256" key="2">
    <source>
        <dbReference type="ARBA" id="ARBA00022692"/>
    </source>
</evidence>
<dbReference type="GO" id="GO:0007155">
    <property type="term" value="P:cell adhesion"/>
    <property type="evidence" value="ECO:0007669"/>
    <property type="project" value="TreeGrafter"/>
</dbReference>
<organism evidence="7 8">
    <name type="scientific">Gadus morhua</name>
    <name type="common">Atlantic cod</name>
    <dbReference type="NCBI Taxonomy" id="8049"/>
    <lineage>
        <taxon>Eukaryota</taxon>
        <taxon>Metazoa</taxon>
        <taxon>Chordata</taxon>
        <taxon>Craniata</taxon>
        <taxon>Vertebrata</taxon>
        <taxon>Euteleostomi</taxon>
        <taxon>Actinopterygii</taxon>
        <taxon>Neopterygii</taxon>
        <taxon>Teleostei</taxon>
        <taxon>Neoteleostei</taxon>
        <taxon>Acanthomorphata</taxon>
        <taxon>Zeiogadaria</taxon>
        <taxon>Gadariae</taxon>
        <taxon>Gadiformes</taxon>
        <taxon>Gadoidei</taxon>
        <taxon>Gadidae</taxon>
        <taxon>Gadus</taxon>
    </lineage>
</organism>
<feature type="domain" description="Ig-like" evidence="6">
    <location>
        <begin position="178"/>
        <end position="267"/>
    </location>
</feature>
<sequence length="282" mass="30535">MLSCSAQILCPYQPTLSWTPSLGDTQETVEDELVTSVLTFNASALHHRQRITCSSLYKRHTGLSDASFKQYLTLNVLYRPDNVSVEWPSSPVLEGSYVRLSCKGSANPQVDRYAWYRSRLNPGTDQGPSEGPLGFSRSINVSVSADAQYFCEVGNPYGAKNSSLTQMVVNYLGVKAPPRILPSSGCSRIAAWVRCSCYSVGRPSPSLEWRLDGKLVLGSEDVSVSQVNLENATLRSSLTMRAPAGLTALTCHSSNAAGNTSQELPVPHLETQPTLTGLSSGR</sequence>
<protein>
    <recommendedName>
        <fullName evidence="6">Ig-like domain-containing protein</fullName>
    </recommendedName>
</protein>
<dbReference type="InterPro" id="IPR013783">
    <property type="entry name" value="Ig-like_fold"/>
</dbReference>
<accession>A0A8C5D1D9</accession>
<dbReference type="Ensembl" id="ENSGMOT00000076442.1">
    <property type="protein sequence ID" value="ENSGMOP00000068717.1"/>
    <property type="gene ID" value="ENSGMOG00000022940.1"/>
</dbReference>
<reference evidence="7" key="2">
    <citation type="submission" date="2025-09" db="UniProtKB">
        <authorList>
            <consortium name="Ensembl"/>
        </authorList>
    </citation>
    <scope>IDENTIFICATION</scope>
</reference>
<dbReference type="InterPro" id="IPR036179">
    <property type="entry name" value="Ig-like_dom_sf"/>
</dbReference>
<dbReference type="InterPro" id="IPR051036">
    <property type="entry name" value="SIGLEC"/>
</dbReference>
<dbReference type="Proteomes" id="UP000694546">
    <property type="component" value="Chromosome 6"/>
</dbReference>
<keyword evidence="2" id="KW-0812">Transmembrane</keyword>
<evidence type="ECO:0000313" key="8">
    <source>
        <dbReference type="Proteomes" id="UP000694546"/>
    </source>
</evidence>
<dbReference type="GeneTree" id="ENSGT01030000240058"/>
<keyword evidence="3" id="KW-1133">Transmembrane helix</keyword>
<evidence type="ECO:0000256" key="5">
    <source>
        <dbReference type="SAM" id="MobiDB-lite"/>
    </source>
</evidence>
<reference evidence="7" key="1">
    <citation type="submission" date="2025-08" db="UniProtKB">
        <authorList>
            <consortium name="Ensembl"/>
        </authorList>
    </citation>
    <scope>IDENTIFICATION</scope>
</reference>
<dbReference type="Pfam" id="PF13895">
    <property type="entry name" value="Ig_2"/>
    <property type="match status" value="1"/>
</dbReference>
<evidence type="ECO:0000259" key="6">
    <source>
        <dbReference type="PROSITE" id="PS50835"/>
    </source>
</evidence>
<comment type="subcellular location">
    <subcellularLocation>
        <location evidence="1">Membrane</location>
        <topology evidence="1">Single-pass membrane protein</topology>
    </subcellularLocation>
</comment>
<evidence type="ECO:0000313" key="7">
    <source>
        <dbReference type="Ensembl" id="ENSGMOP00000068717.1"/>
    </source>
</evidence>
<dbReference type="PROSITE" id="PS50835">
    <property type="entry name" value="IG_LIKE"/>
    <property type="match status" value="2"/>
</dbReference>
<feature type="region of interest" description="Disordered" evidence="5">
    <location>
        <begin position="257"/>
        <end position="282"/>
    </location>
</feature>
<dbReference type="PANTHER" id="PTHR12035:SF125">
    <property type="entry name" value="SIALIC ACID-BINDING IG-LIKE LECTIN 5"/>
    <property type="match status" value="1"/>
</dbReference>
<feature type="domain" description="Ig-like" evidence="6">
    <location>
        <begin position="80"/>
        <end position="170"/>
    </location>
</feature>
<dbReference type="GO" id="GO:0005886">
    <property type="term" value="C:plasma membrane"/>
    <property type="evidence" value="ECO:0007669"/>
    <property type="project" value="TreeGrafter"/>
</dbReference>
<keyword evidence="4" id="KW-0472">Membrane</keyword>
<dbReference type="InterPro" id="IPR007110">
    <property type="entry name" value="Ig-like_dom"/>
</dbReference>
<keyword evidence="8" id="KW-1185">Reference proteome</keyword>
<dbReference type="AlphaFoldDB" id="A0A8C5D1D9"/>
<evidence type="ECO:0000256" key="4">
    <source>
        <dbReference type="ARBA" id="ARBA00023136"/>
    </source>
</evidence>
<dbReference type="Gene3D" id="2.60.40.10">
    <property type="entry name" value="Immunoglobulins"/>
    <property type="match status" value="3"/>
</dbReference>